<evidence type="ECO:0000259" key="2">
    <source>
        <dbReference type="PROSITE" id="PS50102"/>
    </source>
</evidence>
<dbReference type="GO" id="GO:0003723">
    <property type="term" value="F:RNA binding"/>
    <property type="evidence" value="ECO:0007669"/>
    <property type="project" value="UniProtKB-UniRule"/>
</dbReference>
<dbReference type="PROSITE" id="PS50102">
    <property type="entry name" value="RRM"/>
    <property type="match status" value="1"/>
</dbReference>
<reference evidence="3 4" key="1">
    <citation type="journal article" date="2019" name="Nat. Ecol. Evol.">
        <title>Megaphylogeny resolves global patterns of mushroom evolution.</title>
        <authorList>
            <person name="Varga T."/>
            <person name="Krizsan K."/>
            <person name="Foldi C."/>
            <person name="Dima B."/>
            <person name="Sanchez-Garcia M."/>
            <person name="Sanchez-Ramirez S."/>
            <person name="Szollosi G.J."/>
            <person name="Szarkandi J.G."/>
            <person name="Papp V."/>
            <person name="Albert L."/>
            <person name="Andreopoulos W."/>
            <person name="Angelini C."/>
            <person name="Antonin V."/>
            <person name="Barry K.W."/>
            <person name="Bougher N.L."/>
            <person name="Buchanan P."/>
            <person name="Buyck B."/>
            <person name="Bense V."/>
            <person name="Catcheside P."/>
            <person name="Chovatia M."/>
            <person name="Cooper J."/>
            <person name="Damon W."/>
            <person name="Desjardin D."/>
            <person name="Finy P."/>
            <person name="Geml J."/>
            <person name="Haridas S."/>
            <person name="Hughes K."/>
            <person name="Justo A."/>
            <person name="Karasinski D."/>
            <person name="Kautmanova I."/>
            <person name="Kiss B."/>
            <person name="Kocsube S."/>
            <person name="Kotiranta H."/>
            <person name="LaButti K.M."/>
            <person name="Lechner B.E."/>
            <person name="Liimatainen K."/>
            <person name="Lipzen A."/>
            <person name="Lukacs Z."/>
            <person name="Mihaltcheva S."/>
            <person name="Morgado L.N."/>
            <person name="Niskanen T."/>
            <person name="Noordeloos M.E."/>
            <person name="Ohm R.A."/>
            <person name="Ortiz-Santana B."/>
            <person name="Ovrebo C."/>
            <person name="Racz N."/>
            <person name="Riley R."/>
            <person name="Savchenko A."/>
            <person name="Shiryaev A."/>
            <person name="Soop K."/>
            <person name="Spirin V."/>
            <person name="Szebenyi C."/>
            <person name="Tomsovsky M."/>
            <person name="Tulloss R.E."/>
            <person name="Uehling J."/>
            <person name="Grigoriev I.V."/>
            <person name="Vagvolgyi C."/>
            <person name="Papp T."/>
            <person name="Martin F.M."/>
            <person name="Miettinen O."/>
            <person name="Hibbett D.S."/>
            <person name="Nagy L.G."/>
        </authorList>
    </citation>
    <scope>NUCLEOTIDE SEQUENCE [LARGE SCALE GENOMIC DNA]</scope>
    <source>
        <strain evidence="3 4">CBS 309.79</strain>
    </source>
</reference>
<keyword evidence="4" id="KW-1185">Reference proteome</keyword>
<dbReference type="InterPro" id="IPR012677">
    <property type="entry name" value="Nucleotide-bd_a/b_plait_sf"/>
</dbReference>
<evidence type="ECO:0000256" key="1">
    <source>
        <dbReference type="PROSITE-ProRule" id="PRU00176"/>
    </source>
</evidence>
<dbReference type="InterPro" id="IPR000504">
    <property type="entry name" value="RRM_dom"/>
</dbReference>
<dbReference type="EMBL" id="ML178816">
    <property type="protein sequence ID" value="TFL05668.1"/>
    <property type="molecule type" value="Genomic_DNA"/>
</dbReference>
<evidence type="ECO:0000313" key="4">
    <source>
        <dbReference type="Proteomes" id="UP000305067"/>
    </source>
</evidence>
<name>A0A5C3QWB6_9AGAR</name>
<dbReference type="InterPro" id="IPR035979">
    <property type="entry name" value="RBD_domain_sf"/>
</dbReference>
<evidence type="ECO:0000313" key="3">
    <source>
        <dbReference type="EMBL" id="TFL05668.1"/>
    </source>
</evidence>
<protein>
    <recommendedName>
        <fullName evidence="2">RRM domain-containing protein</fullName>
    </recommendedName>
</protein>
<sequence>MRLRSGRQFVGGLYFKPRAVNRAKPCKQPAAVALLKFFKLVGVSPRRSNKSATKRTKLVHDSRAVCSYVHVKNLDTSTTKNELCSHLGKEKGNIASVEIFCAHGQCSVLGMGIPLEFRQKHDAQHAIVSFKEKGSVLEALKQNGSVLHDRSIAVSLEPHENNRNCSDVCC</sequence>
<organism evidence="3 4">
    <name type="scientific">Pterulicium gracile</name>
    <dbReference type="NCBI Taxonomy" id="1884261"/>
    <lineage>
        <taxon>Eukaryota</taxon>
        <taxon>Fungi</taxon>
        <taxon>Dikarya</taxon>
        <taxon>Basidiomycota</taxon>
        <taxon>Agaricomycotina</taxon>
        <taxon>Agaricomycetes</taxon>
        <taxon>Agaricomycetidae</taxon>
        <taxon>Agaricales</taxon>
        <taxon>Pleurotineae</taxon>
        <taxon>Pterulaceae</taxon>
        <taxon>Pterulicium</taxon>
    </lineage>
</organism>
<accession>A0A5C3QWB6</accession>
<dbReference type="SUPFAM" id="SSF54928">
    <property type="entry name" value="RNA-binding domain, RBD"/>
    <property type="match status" value="1"/>
</dbReference>
<keyword evidence="1" id="KW-0694">RNA-binding</keyword>
<gene>
    <name evidence="3" type="ORF">BDV98DRAFT_601010</name>
</gene>
<proteinExistence type="predicted"/>
<feature type="domain" description="RRM" evidence="2">
    <location>
        <begin position="67"/>
        <end position="159"/>
    </location>
</feature>
<dbReference type="Gene3D" id="3.30.70.330">
    <property type="match status" value="1"/>
</dbReference>
<dbReference type="AlphaFoldDB" id="A0A5C3QWB6"/>
<dbReference type="Proteomes" id="UP000305067">
    <property type="component" value="Unassembled WGS sequence"/>
</dbReference>